<dbReference type="PANTHER" id="PTHR39460:SF1">
    <property type="entry name" value="C6 TRANSCRIPTION FACTOR"/>
    <property type="match status" value="1"/>
</dbReference>
<proteinExistence type="predicted"/>
<evidence type="ECO:0000313" key="3">
    <source>
        <dbReference type="Proteomes" id="UP000789739"/>
    </source>
</evidence>
<name>A0A9N9AEV3_9GLOM</name>
<comment type="caution">
    <text evidence="2">The sequence shown here is derived from an EMBL/GenBank/DDBJ whole genome shotgun (WGS) entry which is preliminary data.</text>
</comment>
<evidence type="ECO:0000259" key="1">
    <source>
        <dbReference type="Pfam" id="PF24855"/>
    </source>
</evidence>
<organism evidence="2 3">
    <name type="scientific">Paraglomus brasilianum</name>
    <dbReference type="NCBI Taxonomy" id="144538"/>
    <lineage>
        <taxon>Eukaryota</taxon>
        <taxon>Fungi</taxon>
        <taxon>Fungi incertae sedis</taxon>
        <taxon>Mucoromycota</taxon>
        <taxon>Glomeromycotina</taxon>
        <taxon>Glomeromycetes</taxon>
        <taxon>Paraglomerales</taxon>
        <taxon>Paraglomeraceae</taxon>
        <taxon>Paraglomus</taxon>
    </lineage>
</organism>
<dbReference type="InterPro" id="IPR056146">
    <property type="entry name" value="DUF7729"/>
</dbReference>
<dbReference type="Pfam" id="PF24855">
    <property type="entry name" value="DUF7729"/>
    <property type="match status" value="1"/>
</dbReference>
<dbReference type="PANTHER" id="PTHR39460">
    <property type="entry name" value="EXPRESSED PROTEIN"/>
    <property type="match status" value="1"/>
</dbReference>
<gene>
    <name evidence="2" type="ORF">PBRASI_LOCUS4056</name>
</gene>
<feature type="domain" description="DUF7729" evidence="1">
    <location>
        <begin position="106"/>
        <end position="308"/>
    </location>
</feature>
<sequence>MDYFLTLKKSAGTTNGKRECLNYCEERPLRIKKPPAYFEILETSTKGALGLQTYAYNPDIIPDTYPYTMPHSIPYNIPTAVRKSFPLLLIFLFLMSFPLPSYSQNPLPQPYDSTLNYNLTTSCVSFFKSFKSDPNFQKCNSFGFLVLSSNTFLTISRNASQIPPLMDQICAPGNSMDKCKADFANFAEQMTLASNCRTDLQDVNPIASQAYVSFMSYEPLQIAGCSKNTNGTYCYVSALYNKRGIKLFLLPSGSAIPQDQELACTECNQKILNTYATYDTDNTLPLYQVFPQVRDQVNQQCGKDWVNSPANLVTSSIGKVEVGSILVKVLIGVVGLLIASG</sequence>
<evidence type="ECO:0000313" key="2">
    <source>
        <dbReference type="EMBL" id="CAG8529893.1"/>
    </source>
</evidence>
<protein>
    <submittedName>
        <fullName evidence="2">11541_t:CDS:1</fullName>
    </submittedName>
</protein>
<dbReference type="Proteomes" id="UP000789739">
    <property type="component" value="Unassembled WGS sequence"/>
</dbReference>
<dbReference type="AlphaFoldDB" id="A0A9N9AEV3"/>
<accession>A0A9N9AEV3</accession>
<keyword evidence="3" id="KW-1185">Reference proteome</keyword>
<dbReference type="OrthoDB" id="2564812at2759"/>
<dbReference type="EMBL" id="CAJVPI010000398">
    <property type="protein sequence ID" value="CAG8529893.1"/>
    <property type="molecule type" value="Genomic_DNA"/>
</dbReference>
<reference evidence="2" key="1">
    <citation type="submission" date="2021-06" db="EMBL/GenBank/DDBJ databases">
        <authorList>
            <person name="Kallberg Y."/>
            <person name="Tangrot J."/>
            <person name="Rosling A."/>
        </authorList>
    </citation>
    <scope>NUCLEOTIDE SEQUENCE</scope>
    <source>
        <strain evidence="2">BR232B</strain>
    </source>
</reference>